<accession>A0A7W7ZIJ6</accession>
<protein>
    <submittedName>
        <fullName evidence="2">Uncharacterized protein</fullName>
    </submittedName>
</protein>
<comment type="caution">
    <text evidence="2">The sequence shown here is derived from an EMBL/GenBank/DDBJ whole genome shotgun (WGS) entry which is preliminary data.</text>
</comment>
<dbReference type="Proteomes" id="UP000540989">
    <property type="component" value="Unassembled WGS sequence"/>
</dbReference>
<gene>
    <name evidence="2" type="ORF">HDF16_005237</name>
</gene>
<evidence type="ECO:0000313" key="2">
    <source>
        <dbReference type="EMBL" id="MBB5060501.1"/>
    </source>
</evidence>
<evidence type="ECO:0000256" key="1">
    <source>
        <dbReference type="SAM" id="MobiDB-lite"/>
    </source>
</evidence>
<organism evidence="2 3">
    <name type="scientific">Granulicella aggregans</name>
    <dbReference type="NCBI Taxonomy" id="474949"/>
    <lineage>
        <taxon>Bacteria</taxon>
        <taxon>Pseudomonadati</taxon>
        <taxon>Acidobacteriota</taxon>
        <taxon>Terriglobia</taxon>
        <taxon>Terriglobales</taxon>
        <taxon>Acidobacteriaceae</taxon>
        <taxon>Granulicella</taxon>
    </lineage>
</organism>
<keyword evidence="3" id="KW-1185">Reference proteome</keyword>
<feature type="region of interest" description="Disordered" evidence="1">
    <location>
        <begin position="31"/>
        <end position="61"/>
    </location>
</feature>
<dbReference type="EMBL" id="JACHIP010000014">
    <property type="protein sequence ID" value="MBB5060501.1"/>
    <property type="molecule type" value="Genomic_DNA"/>
</dbReference>
<dbReference type="AlphaFoldDB" id="A0A7W7ZIJ6"/>
<evidence type="ECO:0000313" key="3">
    <source>
        <dbReference type="Proteomes" id="UP000540989"/>
    </source>
</evidence>
<name>A0A7W7ZIJ6_9BACT</name>
<reference evidence="2 3" key="1">
    <citation type="submission" date="2020-08" db="EMBL/GenBank/DDBJ databases">
        <title>Genomic Encyclopedia of Type Strains, Phase IV (KMG-V): Genome sequencing to study the core and pangenomes of soil and plant-associated prokaryotes.</title>
        <authorList>
            <person name="Whitman W."/>
        </authorList>
    </citation>
    <scope>NUCLEOTIDE SEQUENCE [LARGE SCALE GENOMIC DNA]</scope>
    <source>
        <strain evidence="2 3">M8UP14</strain>
    </source>
</reference>
<sequence>MTVDKSPYVKASRFPLGDRLGGTFRQNFKQLQRSDNGGSFRLTYDDPTKQHSIKKVASDSE</sequence>
<proteinExistence type="predicted"/>